<comment type="caution">
    <text evidence="4">The sequence shown here is derived from an EMBL/GenBank/DDBJ whole genome shotgun (WGS) entry which is preliminary data.</text>
</comment>
<organism evidence="4 5">
    <name type="scientific">Flaviaesturariibacter aridisoli</name>
    <dbReference type="NCBI Taxonomy" id="2545761"/>
    <lineage>
        <taxon>Bacteria</taxon>
        <taxon>Pseudomonadati</taxon>
        <taxon>Bacteroidota</taxon>
        <taxon>Chitinophagia</taxon>
        <taxon>Chitinophagales</taxon>
        <taxon>Chitinophagaceae</taxon>
        <taxon>Flaviaestuariibacter</taxon>
    </lineage>
</organism>
<evidence type="ECO:0000313" key="4">
    <source>
        <dbReference type="EMBL" id="TCZ65288.1"/>
    </source>
</evidence>
<feature type="chain" id="PRO_5020852406" evidence="2">
    <location>
        <begin position="21"/>
        <end position="122"/>
    </location>
</feature>
<feature type="domain" description="HMA" evidence="3">
    <location>
        <begin position="26"/>
        <end position="93"/>
    </location>
</feature>
<evidence type="ECO:0000256" key="1">
    <source>
        <dbReference type="ARBA" id="ARBA00022723"/>
    </source>
</evidence>
<dbReference type="OrthoDB" id="5513217at2"/>
<dbReference type="Gene3D" id="3.30.70.100">
    <property type="match status" value="1"/>
</dbReference>
<dbReference type="GO" id="GO:0046872">
    <property type="term" value="F:metal ion binding"/>
    <property type="evidence" value="ECO:0007669"/>
    <property type="project" value="UniProtKB-KW"/>
</dbReference>
<dbReference type="Proteomes" id="UP000295164">
    <property type="component" value="Unassembled WGS sequence"/>
</dbReference>
<dbReference type="RefSeq" id="WP_131854190.1">
    <property type="nucleotide sequence ID" value="NZ_SKFH01000050.1"/>
</dbReference>
<feature type="signal peptide" evidence="2">
    <location>
        <begin position="1"/>
        <end position="20"/>
    </location>
</feature>
<dbReference type="FunFam" id="3.30.70.100:FF:000001">
    <property type="entry name" value="ATPase copper transporting beta"/>
    <property type="match status" value="1"/>
</dbReference>
<dbReference type="InterPro" id="IPR006121">
    <property type="entry name" value="HMA_dom"/>
</dbReference>
<dbReference type="PROSITE" id="PS50846">
    <property type="entry name" value="HMA_2"/>
    <property type="match status" value="1"/>
</dbReference>
<proteinExistence type="predicted"/>
<keyword evidence="2" id="KW-0732">Signal</keyword>
<protein>
    <submittedName>
        <fullName evidence="4">Copper chaperone</fullName>
    </submittedName>
</protein>
<dbReference type="EMBL" id="SKFH01000050">
    <property type="protein sequence ID" value="TCZ65288.1"/>
    <property type="molecule type" value="Genomic_DNA"/>
</dbReference>
<evidence type="ECO:0000256" key="2">
    <source>
        <dbReference type="SAM" id="SignalP"/>
    </source>
</evidence>
<name>A0A4R4DTH3_9BACT</name>
<dbReference type="SUPFAM" id="SSF55008">
    <property type="entry name" value="HMA, heavy metal-associated domain"/>
    <property type="match status" value="1"/>
</dbReference>
<keyword evidence="1" id="KW-0479">Metal-binding</keyword>
<accession>A0A4R4DTH3</accession>
<sequence length="122" mass="13426">MKKILFLLLLAVGISQASFAQSKAIQTIKISLPTVQECDVCKEKIETYLKRYDGVASVAVNLRRKEATIKYFTDRITDEDIKAAIATAGFDANEVKAEPDAYNRLPKCCKIPETKGAAKAAQ</sequence>
<dbReference type="AlphaFoldDB" id="A0A4R4DTH3"/>
<evidence type="ECO:0000259" key="3">
    <source>
        <dbReference type="PROSITE" id="PS50846"/>
    </source>
</evidence>
<keyword evidence="5" id="KW-1185">Reference proteome</keyword>
<evidence type="ECO:0000313" key="5">
    <source>
        <dbReference type="Proteomes" id="UP000295164"/>
    </source>
</evidence>
<gene>
    <name evidence="4" type="ORF">E0486_17495</name>
</gene>
<dbReference type="Pfam" id="PF00403">
    <property type="entry name" value="HMA"/>
    <property type="match status" value="1"/>
</dbReference>
<dbReference type="CDD" id="cd00371">
    <property type="entry name" value="HMA"/>
    <property type="match status" value="1"/>
</dbReference>
<reference evidence="4 5" key="1">
    <citation type="submission" date="2019-03" db="EMBL/GenBank/DDBJ databases">
        <authorList>
            <person name="Kim M.K.M."/>
        </authorList>
    </citation>
    <scope>NUCLEOTIDE SEQUENCE [LARGE SCALE GENOMIC DNA]</scope>
    <source>
        <strain evidence="4 5">17J68-15</strain>
    </source>
</reference>
<dbReference type="InterPro" id="IPR036163">
    <property type="entry name" value="HMA_dom_sf"/>
</dbReference>